<sequence>LSIMFACGLVAASLPLLWRRTK</sequence>
<evidence type="ECO:0000313" key="1">
    <source>
        <dbReference type="EMBL" id="SVC10609.1"/>
    </source>
</evidence>
<proteinExistence type="predicted"/>
<feature type="non-terminal residue" evidence="1">
    <location>
        <position position="1"/>
    </location>
</feature>
<dbReference type="EMBL" id="UINC01073888">
    <property type="protein sequence ID" value="SVC10609.1"/>
    <property type="molecule type" value="Genomic_DNA"/>
</dbReference>
<gene>
    <name evidence="1" type="ORF">METZ01_LOCUS263463</name>
</gene>
<reference evidence="1" key="1">
    <citation type="submission" date="2018-05" db="EMBL/GenBank/DDBJ databases">
        <authorList>
            <person name="Lanie J.A."/>
            <person name="Ng W.-L."/>
            <person name="Kazmierczak K.M."/>
            <person name="Andrzejewski T.M."/>
            <person name="Davidsen T.M."/>
            <person name="Wayne K.J."/>
            <person name="Tettelin H."/>
            <person name="Glass J.I."/>
            <person name="Rusch D."/>
            <person name="Podicherti R."/>
            <person name="Tsui H.-C.T."/>
            <person name="Winkler M.E."/>
        </authorList>
    </citation>
    <scope>NUCLEOTIDE SEQUENCE</scope>
</reference>
<organism evidence="1">
    <name type="scientific">marine metagenome</name>
    <dbReference type="NCBI Taxonomy" id="408172"/>
    <lineage>
        <taxon>unclassified sequences</taxon>
        <taxon>metagenomes</taxon>
        <taxon>ecological metagenomes</taxon>
    </lineage>
</organism>
<dbReference type="AlphaFoldDB" id="A0A382JFY7"/>
<protein>
    <submittedName>
        <fullName evidence="1">Uncharacterized protein</fullName>
    </submittedName>
</protein>
<accession>A0A382JFY7</accession>
<name>A0A382JFY7_9ZZZZ</name>